<name>A0A196SPZ9_BLAHN</name>
<feature type="compositionally biased region" description="Low complexity" evidence="10">
    <location>
        <begin position="28"/>
        <end position="43"/>
    </location>
</feature>
<feature type="compositionally biased region" description="Basic and acidic residues" evidence="10">
    <location>
        <begin position="515"/>
        <end position="569"/>
    </location>
</feature>
<evidence type="ECO:0000313" key="13">
    <source>
        <dbReference type="Proteomes" id="UP000078348"/>
    </source>
</evidence>
<dbReference type="InterPro" id="IPR029063">
    <property type="entry name" value="SAM-dependent_MTases_sf"/>
</dbReference>
<keyword evidence="3" id="KW-0690">Ribosome biogenesis</keyword>
<feature type="binding site" evidence="9">
    <location>
        <position position="318"/>
    </location>
    <ligand>
        <name>S-adenosyl-L-methionine</name>
        <dbReference type="ChEBI" id="CHEBI:59789"/>
    </ligand>
</feature>
<organism evidence="12 13">
    <name type="scientific">Blastocystis sp. subtype 1 (strain ATCC 50177 / NandII)</name>
    <dbReference type="NCBI Taxonomy" id="478820"/>
    <lineage>
        <taxon>Eukaryota</taxon>
        <taxon>Sar</taxon>
        <taxon>Stramenopiles</taxon>
        <taxon>Bigyra</taxon>
        <taxon>Opalozoa</taxon>
        <taxon>Opalinata</taxon>
        <taxon>Blastocystidae</taxon>
        <taxon>Blastocystis</taxon>
    </lineage>
</organism>
<evidence type="ECO:0000259" key="11">
    <source>
        <dbReference type="PROSITE" id="PS51686"/>
    </source>
</evidence>
<dbReference type="NCBIfam" id="TIGR00446">
    <property type="entry name" value="nop2p"/>
    <property type="match status" value="1"/>
</dbReference>
<sequence>MSLSEDEGLLNSDSEGMTEEKSLQKDNSITAIISDESEISSNDNAEHEENQSMTKGAKAFSDKDNSWIRLKKDTKDGEEEEEESEMEEEEKNDFELEAEEEEKNRVLVEKEAKENLEEDLNKEGTMGLGGQSEAVHDLNEMKERIQDLVNILSDFRRKRDPAISREEYMNRLRSYCAKFYCYNEELIEYFFDMFSPKECLEWLEANENDRPLVIRTNTLKTRRRDLAQALINRGVNLDPLGEWSRIGLKIYDTPVPIGATPEYLAGHYMLQSASSMLPVMALNPQPNERILDMCCAPGGKTTHIAQLMKNTGVLVANDLKKERLVATVANLHRLGVTNAIVTNYNGCRFPDVMGGFDRVLLDAPCSGLGVISRDTSVKLNRTIKNIQANAFVQKLLLLAAIDSVDANAKAGGVVVYSTCSISVYENEAVVNYALRKRHVKLVDTGLSFGTPGFTSFRTYKFHPAMTMTRRYYPHVHNTDGFFVAKLVKYDNVIPVDKEKSEEDLAIEKALEENRKAAEEREEVIAGKKEAGKEKSGKKEGEKRFGKKPRQDKPKHNKPRQEKPKQEKGTEGAANAKEMTPKEERKMVRNKKDGKKRFMMKQKKE</sequence>
<dbReference type="PANTHER" id="PTHR22807:SF30">
    <property type="entry name" value="28S RRNA (CYTOSINE(4447)-C(5))-METHYLTRANSFERASE-RELATED"/>
    <property type="match status" value="1"/>
</dbReference>
<dbReference type="SUPFAM" id="SSF53335">
    <property type="entry name" value="S-adenosyl-L-methionine-dependent methyltransferases"/>
    <property type="match status" value="1"/>
</dbReference>
<dbReference type="Gene3D" id="3.30.70.1170">
    <property type="entry name" value="Sun protein, domain 3"/>
    <property type="match status" value="1"/>
</dbReference>
<evidence type="ECO:0000256" key="8">
    <source>
        <dbReference type="ARBA" id="ARBA00023242"/>
    </source>
</evidence>
<feature type="active site" description="Nucleophile" evidence="9">
    <location>
        <position position="419"/>
    </location>
</feature>
<feature type="compositionally biased region" description="Basic and acidic residues" evidence="10">
    <location>
        <begin position="60"/>
        <end position="75"/>
    </location>
</feature>
<dbReference type="Pfam" id="PF01189">
    <property type="entry name" value="Methyltr_RsmB-F"/>
    <property type="match status" value="1"/>
</dbReference>
<feature type="binding site" evidence="9">
    <location>
        <position position="362"/>
    </location>
    <ligand>
        <name>S-adenosyl-L-methionine</name>
        <dbReference type="ChEBI" id="CHEBI:59789"/>
    </ligand>
</feature>
<dbReference type="Gene3D" id="3.40.50.150">
    <property type="entry name" value="Vaccinia Virus protein VP39"/>
    <property type="match status" value="1"/>
</dbReference>
<evidence type="ECO:0000256" key="10">
    <source>
        <dbReference type="SAM" id="MobiDB-lite"/>
    </source>
</evidence>
<protein>
    <submittedName>
        <fullName evidence="12">Ribosomal RNA methyltransferase nop2-like protein</fullName>
    </submittedName>
</protein>
<dbReference type="InterPro" id="IPR011023">
    <property type="entry name" value="Nop2p"/>
</dbReference>
<dbReference type="PRINTS" id="PR02008">
    <property type="entry name" value="RCMTFAMILY"/>
</dbReference>
<feature type="region of interest" description="Disordered" evidence="10">
    <location>
        <begin position="515"/>
        <end position="604"/>
    </location>
</feature>
<evidence type="ECO:0000256" key="7">
    <source>
        <dbReference type="ARBA" id="ARBA00022884"/>
    </source>
</evidence>
<evidence type="ECO:0000256" key="3">
    <source>
        <dbReference type="ARBA" id="ARBA00022517"/>
    </source>
</evidence>
<dbReference type="PROSITE" id="PS01153">
    <property type="entry name" value="NOL1_NOP2_SUN"/>
    <property type="match status" value="1"/>
</dbReference>
<feature type="binding site" evidence="9">
    <location>
        <begin position="294"/>
        <end position="300"/>
    </location>
    <ligand>
        <name>S-adenosyl-L-methionine</name>
        <dbReference type="ChEBI" id="CHEBI:59789"/>
    </ligand>
</feature>
<comment type="caution">
    <text evidence="9">Lacks conserved residue(s) required for the propagation of feature annotation.</text>
</comment>
<dbReference type="OrthoDB" id="427002at2759"/>
<evidence type="ECO:0000256" key="5">
    <source>
        <dbReference type="ARBA" id="ARBA00022679"/>
    </source>
</evidence>
<dbReference type="InterPro" id="IPR001678">
    <property type="entry name" value="MeTrfase_RsmB-F_NOP2_dom"/>
</dbReference>
<dbReference type="FunFam" id="3.30.70.1170:FF:000001">
    <property type="entry name" value="Ribosomal RNA methyltransferase Nop2"/>
    <property type="match status" value="1"/>
</dbReference>
<keyword evidence="13" id="KW-1185">Reference proteome</keyword>
<dbReference type="InterPro" id="IPR049560">
    <property type="entry name" value="MeTrfase_RsmB-F_NOP2_cat"/>
</dbReference>
<dbReference type="PROSITE" id="PS51686">
    <property type="entry name" value="SAM_MT_RSMB_NOP"/>
    <property type="match status" value="1"/>
</dbReference>
<dbReference type="GO" id="GO:0005730">
    <property type="term" value="C:nucleolus"/>
    <property type="evidence" value="ECO:0007669"/>
    <property type="project" value="UniProtKB-SubCell"/>
</dbReference>
<dbReference type="PANTHER" id="PTHR22807">
    <property type="entry name" value="NOP2 YEAST -RELATED NOL1/NOP2/FMU SUN DOMAIN-CONTAINING"/>
    <property type="match status" value="1"/>
</dbReference>
<dbReference type="GO" id="GO:0070475">
    <property type="term" value="P:rRNA base methylation"/>
    <property type="evidence" value="ECO:0007669"/>
    <property type="project" value="TreeGrafter"/>
</dbReference>
<dbReference type="InterPro" id="IPR018314">
    <property type="entry name" value="RsmB/NOL1/NOP2-like_CS"/>
</dbReference>
<feature type="compositionally biased region" description="Basic residues" evidence="10">
    <location>
        <begin position="591"/>
        <end position="604"/>
    </location>
</feature>
<evidence type="ECO:0000256" key="1">
    <source>
        <dbReference type="ARBA" id="ARBA00004604"/>
    </source>
</evidence>
<evidence type="ECO:0000256" key="4">
    <source>
        <dbReference type="ARBA" id="ARBA00022603"/>
    </source>
</evidence>
<dbReference type="GO" id="GO:0000470">
    <property type="term" value="P:maturation of LSU-rRNA"/>
    <property type="evidence" value="ECO:0007669"/>
    <property type="project" value="TreeGrafter"/>
</dbReference>
<feature type="compositionally biased region" description="Acidic residues" evidence="10">
    <location>
        <begin position="76"/>
        <end position="101"/>
    </location>
</feature>
<dbReference type="InterPro" id="IPR023273">
    <property type="entry name" value="RCMT_NOP2"/>
</dbReference>
<evidence type="ECO:0000256" key="2">
    <source>
        <dbReference type="ARBA" id="ARBA00007494"/>
    </source>
</evidence>
<dbReference type="AlphaFoldDB" id="A0A196SPZ9"/>
<feature type="domain" description="SAM-dependent MTase RsmB/NOP-type" evidence="11">
    <location>
        <begin position="202"/>
        <end position="489"/>
    </location>
</feature>
<keyword evidence="8" id="KW-0539">Nucleus</keyword>
<feature type="compositionally biased region" description="Basic and acidic residues" evidence="10">
    <location>
        <begin position="578"/>
        <end position="590"/>
    </location>
</feature>
<keyword evidence="6 9" id="KW-0949">S-adenosyl-L-methionine</keyword>
<keyword evidence="7 9" id="KW-0694">RNA-binding</keyword>
<comment type="similarity">
    <text evidence="2 9">Belongs to the class I-like SAM-binding methyltransferase superfamily. RsmB/NOP family.</text>
</comment>
<dbReference type="InterPro" id="IPR023267">
    <property type="entry name" value="RCMT"/>
</dbReference>
<feature type="region of interest" description="Disordered" evidence="10">
    <location>
        <begin position="1"/>
        <end position="103"/>
    </location>
</feature>
<comment type="subcellular location">
    <subcellularLocation>
        <location evidence="1">Nucleus</location>
        <location evidence="1">Nucleolus</location>
    </subcellularLocation>
</comment>
<evidence type="ECO:0000313" key="12">
    <source>
        <dbReference type="EMBL" id="OAO17874.1"/>
    </source>
</evidence>
<keyword evidence="4 9" id="KW-0489">Methyltransferase</keyword>
<dbReference type="STRING" id="478820.A0A196SPZ9"/>
<keyword evidence="5 9" id="KW-0808">Transferase</keyword>
<dbReference type="GO" id="GO:0009383">
    <property type="term" value="F:rRNA (cytosine-C5-)-methyltransferase activity"/>
    <property type="evidence" value="ECO:0007669"/>
    <property type="project" value="TreeGrafter"/>
</dbReference>
<accession>A0A196SPZ9</accession>
<dbReference type="EMBL" id="LXWW01000013">
    <property type="protein sequence ID" value="OAO17874.1"/>
    <property type="molecule type" value="Genomic_DNA"/>
</dbReference>
<proteinExistence type="inferred from homology"/>
<dbReference type="Proteomes" id="UP000078348">
    <property type="component" value="Unassembled WGS sequence"/>
</dbReference>
<reference evidence="12 13" key="1">
    <citation type="submission" date="2016-05" db="EMBL/GenBank/DDBJ databases">
        <title>Nuclear genome of Blastocystis sp. subtype 1 NandII.</title>
        <authorList>
            <person name="Gentekaki E."/>
            <person name="Curtis B."/>
            <person name="Stairs C."/>
            <person name="Eme L."/>
            <person name="Herman E."/>
            <person name="Klimes V."/>
            <person name="Arias M.C."/>
            <person name="Elias M."/>
            <person name="Hilliou F."/>
            <person name="Klute M."/>
            <person name="Malik S.-B."/>
            <person name="Pightling A."/>
            <person name="Rachubinski R."/>
            <person name="Salas D."/>
            <person name="Schlacht A."/>
            <person name="Suga H."/>
            <person name="Archibald J."/>
            <person name="Ball S.G."/>
            <person name="Clark G."/>
            <person name="Dacks J."/>
            <person name="Van Der Giezen M."/>
            <person name="Tsaousis A."/>
            <person name="Roger A."/>
        </authorList>
    </citation>
    <scope>NUCLEOTIDE SEQUENCE [LARGE SCALE GENOMIC DNA]</scope>
    <source>
        <strain evidence="13">ATCC 50177 / NandII</strain>
    </source>
</reference>
<evidence type="ECO:0000256" key="6">
    <source>
        <dbReference type="ARBA" id="ARBA00022691"/>
    </source>
</evidence>
<gene>
    <name evidence="12" type="ORF">AV274_0330</name>
</gene>
<dbReference type="PRINTS" id="PR02012">
    <property type="entry name" value="RCMTNOP2"/>
</dbReference>
<comment type="caution">
    <text evidence="12">The sequence shown here is derived from an EMBL/GenBank/DDBJ whole genome shotgun (WGS) entry which is preliminary data.</text>
</comment>
<dbReference type="GO" id="GO:0003723">
    <property type="term" value="F:RNA binding"/>
    <property type="evidence" value="ECO:0007669"/>
    <property type="project" value="UniProtKB-UniRule"/>
</dbReference>
<evidence type="ECO:0000256" key="9">
    <source>
        <dbReference type="PROSITE-ProRule" id="PRU01023"/>
    </source>
</evidence>